<proteinExistence type="predicted"/>
<organism evidence="2 3">
    <name type="scientific">Candidatus Fimenecus excrementigallinarum</name>
    <dbReference type="NCBI Taxonomy" id="2840816"/>
    <lineage>
        <taxon>Bacteria</taxon>
        <taxon>Bacillati</taxon>
        <taxon>Bacillota</taxon>
        <taxon>Clostridia</taxon>
        <taxon>Candidatus Fimenecus</taxon>
    </lineage>
</organism>
<dbReference type="Proteomes" id="UP000824071">
    <property type="component" value="Unassembled WGS sequence"/>
</dbReference>
<evidence type="ECO:0000313" key="3">
    <source>
        <dbReference type="Proteomes" id="UP000824071"/>
    </source>
</evidence>
<evidence type="ECO:0000313" key="2">
    <source>
        <dbReference type="EMBL" id="HIU35791.1"/>
    </source>
</evidence>
<name>A0A9D1IFM4_9FIRM</name>
<reference evidence="2" key="1">
    <citation type="submission" date="2020-10" db="EMBL/GenBank/DDBJ databases">
        <authorList>
            <person name="Gilroy R."/>
        </authorList>
    </citation>
    <scope>NUCLEOTIDE SEQUENCE</scope>
    <source>
        <strain evidence="2">ChiGjej1B1-19959</strain>
    </source>
</reference>
<protein>
    <submittedName>
        <fullName evidence="2">Uncharacterized protein</fullName>
    </submittedName>
</protein>
<dbReference type="AlphaFoldDB" id="A0A9D1IFM4"/>
<keyword evidence="1" id="KW-1133">Transmembrane helix</keyword>
<dbReference type="EMBL" id="DVMW01000028">
    <property type="protein sequence ID" value="HIU35791.1"/>
    <property type="molecule type" value="Genomic_DNA"/>
</dbReference>
<evidence type="ECO:0000256" key="1">
    <source>
        <dbReference type="SAM" id="Phobius"/>
    </source>
</evidence>
<feature type="transmembrane region" description="Helical" evidence="1">
    <location>
        <begin position="20"/>
        <end position="46"/>
    </location>
</feature>
<gene>
    <name evidence="2" type="ORF">IAC53_04185</name>
</gene>
<keyword evidence="1" id="KW-0472">Membrane</keyword>
<comment type="caution">
    <text evidence="2">The sequence shown here is derived from an EMBL/GenBank/DDBJ whole genome shotgun (WGS) entry which is preliminary data.</text>
</comment>
<reference evidence="2" key="2">
    <citation type="journal article" date="2021" name="PeerJ">
        <title>Extensive microbial diversity within the chicken gut microbiome revealed by metagenomics and culture.</title>
        <authorList>
            <person name="Gilroy R."/>
            <person name="Ravi A."/>
            <person name="Getino M."/>
            <person name="Pursley I."/>
            <person name="Horton D.L."/>
            <person name="Alikhan N.F."/>
            <person name="Baker D."/>
            <person name="Gharbi K."/>
            <person name="Hall N."/>
            <person name="Watson M."/>
            <person name="Adriaenssens E.M."/>
            <person name="Foster-Nyarko E."/>
            <person name="Jarju S."/>
            <person name="Secka A."/>
            <person name="Antonio M."/>
            <person name="Oren A."/>
            <person name="Chaudhuri R.R."/>
            <person name="La Ragione R."/>
            <person name="Hildebrand F."/>
            <person name="Pallen M.J."/>
        </authorList>
    </citation>
    <scope>NUCLEOTIDE SEQUENCE</scope>
    <source>
        <strain evidence="2">ChiGjej1B1-19959</strain>
    </source>
</reference>
<accession>A0A9D1IFM4</accession>
<keyword evidence="1" id="KW-0812">Transmembrane</keyword>
<sequence>MDVLLRDLRLLSAGTRLLKLLWALKTALTVGMIVFTVWEAGGALLAKKTAAALPQR</sequence>